<gene>
    <name evidence="1" type="ORF">K7C98_35830</name>
</gene>
<dbReference type="EMBL" id="JAIRAU010000048">
    <property type="protein sequence ID" value="MBZ5714634.1"/>
    <property type="molecule type" value="Genomic_DNA"/>
</dbReference>
<evidence type="ECO:0000313" key="1">
    <source>
        <dbReference type="EMBL" id="MBZ5714634.1"/>
    </source>
</evidence>
<protein>
    <submittedName>
        <fullName evidence="1">Uncharacterized protein</fullName>
    </submittedName>
</protein>
<organism evidence="1 2">
    <name type="scientific">Nannocystis pusilla</name>
    <dbReference type="NCBI Taxonomy" id="889268"/>
    <lineage>
        <taxon>Bacteria</taxon>
        <taxon>Pseudomonadati</taxon>
        <taxon>Myxococcota</taxon>
        <taxon>Polyangia</taxon>
        <taxon>Nannocystales</taxon>
        <taxon>Nannocystaceae</taxon>
        <taxon>Nannocystis</taxon>
    </lineage>
</organism>
<sequence length="413" mass="44165">MRAPDGCPRVVHTDAVVIPFIRDAEAASLCGHEPAASLVVFYPDAQRLCEFTGGAVRVSLVPDVGPVDPEGLHGTGLGEEVEILAGAPDSPLWLRICEPLGRSTKMLPLSGQRRMPWALGRTATGYALADGSVLALETEAWRSASQLVIAHPSGRVERRALAETGTIRGGWLFGAIAEATVLRMFARRVDATGVGPRVDLGLVPATSPGVYPCQFHLRSAGDAAFLAIEISHGPEPPQVATSFLRDGRWSPLALHTIDSLDLRVAYTRGVGRVLWKDDNMFSGTGSRDIAALTAWPEGTVRVERHPPLPASEYLDFEVLPLGDGVLALSLDGEVGLTARLSPLAELGRAPDRVLVELPDGLWSFTAHARGEHAIVVLHESERRCEYAVRIDADGETSAVTPVWLGSRGATSDR</sequence>
<name>A0ABS7U2G3_9BACT</name>
<comment type="caution">
    <text evidence="1">The sequence shown here is derived from an EMBL/GenBank/DDBJ whole genome shotgun (WGS) entry which is preliminary data.</text>
</comment>
<dbReference type="Proteomes" id="UP001139031">
    <property type="component" value="Unassembled WGS sequence"/>
</dbReference>
<proteinExistence type="predicted"/>
<keyword evidence="2" id="KW-1185">Reference proteome</keyword>
<dbReference type="RefSeq" id="WP_224196366.1">
    <property type="nucleotide sequence ID" value="NZ_JAIRAU010000048.1"/>
</dbReference>
<evidence type="ECO:0000313" key="2">
    <source>
        <dbReference type="Proteomes" id="UP001139031"/>
    </source>
</evidence>
<reference evidence="1" key="1">
    <citation type="submission" date="2021-08" db="EMBL/GenBank/DDBJ databases">
        <authorList>
            <person name="Stevens D.C."/>
        </authorList>
    </citation>
    <scope>NUCLEOTIDE SEQUENCE</scope>
    <source>
        <strain evidence="1">DSM 53165</strain>
    </source>
</reference>
<accession>A0ABS7U2G3</accession>